<keyword evidence="4" id="KW-1185">Reference proteome</keyword>
<comment type="caution">
    <text evidence="3">The sequence shown here is derived from an EMBL/GenBank/DDBJ whole genome shotgun (WGS) entry which is preliminary data.</text>
</comment>
<dbReference type="EMBL" id="JAULBC010000001">
    <property type="protein sequence ID" value="MEX6686345.1"/>
    <property type="molecule type" value="Genomic_DNA"/>
</dbReference>
<reference evidence="3 4" key="1">
    <citation type="submission" date="2023-07" db="EMBL/GenBank/DDBJ databases">
        <authorList>
            <person name="Lian W.-H."/>
        </authorList>
    </citation>
    <scope>NUCLEOTIDE SEQUENCE [LARGE SCALE GENOMIC DNA]</scope>
    <source>
        <strain evidence="3 4">SYSU DXS3180</strain>
    </source>
</reference>
<dbReference type="Proteomes" id="UP001560573">
    <property type="component" value="Unassembled WGS sequence"/>
</dbReference>
<keyword evidence="2" id="KW-0732">Signal</keyword>
<gene>
    <name evidence="3" type="ORF">QTN47_02510</name>
</gene>
<dbReference type="RefSeq" id="WP_369327742.1">
    <property type="nucleotide sequence ID" value="NZ_JAULBC010000001.1"/>
</dbReference>
<accession>A0ABV3Z9S7</accession>
<evidence type="ECO:0000313" key="3">
    <source>
        <dbReference type="EMBL" id="MEX6686345.1"/>
    </source>
</evidence>
<evidence type="ECO:0000256" key="2">
    <source>
        <dbReference type="SAM" id="SignalP"/>
    </source>
</evidence>
<organism evidence="3 4">
    <name type="scientific">Danxiaibacter flavus</name>
    <dbReference type="NCBI Taxonomy" id="3049108"/>
    <lineage>
        <taxon>Bacteria</taxon>
        <taxon>Pseudomonadati</taxon>
        <taxon>Bacteroidota</taxon>
        <taxon>Chitinophagia</taxon>
        <taxon>Chitinophagales</taxon>
        <taxon>Chitinophagaceae</taxon>
        <taxon>Danxiaibacter</taxon>
    </lineage>
</organism>
<feature type="chain" id="PRO_5046004279" evidence="2">
    <location>
        <begin position="28"/>
        <end position="657"/>
    </location>
</feature>
<evidence type="ECO:0000313" key="4">
    <source>
        <dbReference type="Proteomes" id="UP001560573"/>
    </source>
</evidence>
<name>A0ABV3Z9S7_9BACT</name>
<feature type="compositionally biased region" description="Polar residues" evidence="1">
    <location>
        <begin position="38"/>
        <end position="48"/>
    </location>
</feature>
<evidence type="ECO:0000256" key="1">
    <source>
        <dbReference type="SAM" id="MobiDB-lite"/>
    </source>
</evidence>
<sequence>MTPKTSLVRIAALLLFTAMINSCNKMSNEQIPQPDHASVTQEPSNAGTATILGNKMENPYTVENIRRAVVSLQSKSNGSRTNAVVANSVITATHKYLRFKPASTEDVTRLELLGYELSDVPFDSEIEYLGDWYQDPAIPADQPTYLYTVLPIDEPLPNGIMVTKLADLYLFTEENTDTYDGDTQDADPWEPDPNPWDRYTGPCYDASGMPYDCGLNYRKVNSAIRKATENLKHAGISPFDLYNEAMRITGNEDETLTQEVITNSRKYKPAGIIRVQDNTIGMDLPLRGVTVKTRRWFNLVNTTTDANGRFQVNRSYRKKATVLVKMKSGAASVRGINGALKVWQYVFPIKKNIGLYSSTGMENISYTFSYNSNAGSTEAMTWAGASAMNSLWDMYQYCQADGIAVPPARLSIWLSSAVTNNASTPMLGYIGAPSLVTQVVDRFFSNARFQVTTEIKKIVQSILPDVTYRYTTSNGLTQSSQEVNNVLFHELAHSVHYRQAGTDFWNKYITYVVLNNGYGEKTTSGSGRIAISEAWAYFIGNTYAARKYRALNWNSSADAFTKQLEFETPVDNVDFILNSDNTSRGWIPAGMFHDMMDNGEPLATGVIDNASNFTIRQLYNGMTISVSSVQDFRSAVLSNNGNVQSTQVNQLVSSYRY</sequence>
<feature type="region of interest" description="Disordered" evidence="1">
    <location>
        <begin position="27"/>
        <end position="53"/>
    </location>
</feature>
<feature type="signal peptide" evidence="2">
    <location>
        <begin position="1"/>
        <end position="27"/>
    </location>
</feature>
<protein>
    <submittedName>
        <fullName evidence="3">Uncharacterized protein</fullName>
    </submittedName>
</protein>
<proteinExistence type="predicted"/>